<dbReference type="PANTHER" id="PTHR21198">
    <property type="entry name" value="GLUTAMATE RACEMASE"/>
    <property type="match status" value="1"/>
</dbReference>
<evidence type="ECO:0000256" key="6">
    <source>
        <dbReference type="ARBA" id="ARBA00023316"/>
    </source>
</evidence>
<keyword evidence="5 7" id="KW-0413">Isomerase</keyword>
<dbReference type="Proteomes" id="UP000018680">
    <property type="component" value="Chromosome"/>
</dbReference>
<dbReference type="PROSITE" id="PS00923">
    <property type="entry name" value="ASP_GLU_RACEMASE_1"/>
    <property type="match status" value="1"/>
</dbReference>
<feature type="active site" description="Proton donor/acceptor" evidence="7">
    <location>
        <position position="72"/>
    </location>
</feature>
<evidence type="ECO:0000256" key="7">
    <source>
        <dbReference type="HAMAP-Rule" id="MF_00258"/>
    </source>
</evidence>
<dbReference type="PANTHER" id="PTHR21198:SF3">
    <property type="entry name" value="GLUTAMATE RACEMASE"/>
    <property type="match status" value="1"/>
</dbReference>
<dbReference type="GO" id="GO:0008881">
    <property type="term" value="F:glutamate racemase activity"/>
    <property type="evidence" value="ECO:0007669"/>
    <property type="project" value="UniProtKB-UniRule"/>
</dbReference>
<evidence type="ECO:0000256" key="5">
    <source>
        <dbReference type="ARBA" id="ARBA00023235"/>
    </source>
</evidence>
<dbReference type="InterPro" id="IPR015942">
    <property type="entry name" value="Asp/Glu/hydantoin_racemase"/>
</dbReference>
<dbReference type="EMBL" id="CP006939">
    <property type="protein sequence ID" value="AHC15262.1"/>
    <property type="molecule type" value="Genomic_DNA"/>
</dbReference>
<dbReference type="EC" id="5.1.1.3" evidence="2 7"/>
<comment type="catalytic activity">
    <reaction evidence="1 7">
        <text>L-glutamate = D-glutamate</text>
        <dbReference type="Rhea" id="RHEA:12813"/>
        <dbReference type="ChEBI" id="CHEBI:29985"/>
        <dbReference type="ChEBI" id="CHEBI:29986"/>
        <dbReference type="EC" id="5.1.1.3"/>
    </reaction>
</comment>
<dbReference type="RefSeq" id="WP_024268179.1">
    <property type="nucleotide sequence ID" value="NC_023035.1"/>
</dbReference>
<dbReference type="SUPFAM" id="SSF53681">
    <property type="entry name" value="Aspartate/glutamate racemase"/>
    <property type="match status" value="2"/>
</dbReference>
<accession>V5WHF1</accession>
<dbReference type="KEGG" id="slr:L21SP2_1889"/>
<proteinExistence type="inferred from homology"/>
<dbReference type="Pfam" id="PF01177">
    <property type="entry name" value="Asp_Glu_race"/>
    <property type="match status" value="1"/>
</dbReference>
<protein>
    <recommendedName>
        <fullName evidence="2 7">Glutamate racemase</fullName>
        <ecNumber evidence="2 7">5.1.1.3</ecNumber>
    </recommendedName>
</protein>
<dbReference type="InterPro" id="IPR018187">
    <property type="entry name" value="Asp/Glu_racemase_AS_1"/>
</dbReference>
<evidence type="ECO:0000256" key="1">
    <source>
        <dbReference type="ARBA" id="ARBA00001602"/>
    </source>
</evidence>
<dbReference type="PATRIC" id="fig|1307761.3.peg.1883"/>
<dbReference type="eggNOG" id="COG0796">
    <property type="taxonomic scope" value="Bacteria"/>
</dbReference>
<reference evidence="8 9" key="1">
    <citation type="journal article" date="2015" name="Stand. Genomic Sci.">
        <title>Complete genome sequence and description of Salinispira pacifica gen. nov., sp. nov., a novel spirochaete isolated form a hypersaline microbial mat.</title>
        <authorList>
            <person name="Ben Hania W."/>
            <person name="Joseph M."/>
            <person name="Schumann P."/>
            <person name="Bunk B."/>
            <person name="Fiebig A."/>
            <person name="Sproer C."/>
            <person name="Klenk H.P."/>
            <person name="Fardeau M.L."/>
            <person name="Spring S."/>
        </authorList>
    </citation>
    <scope>NUCLEOTIDE SEQUENCE [LARGE SCALE GENOMIC DNA]</scope>
    <source>
        <strain evidence="8 9">L21-RPul-D2</strain>
    </source>
</reference>
<organism evidence="8 9">
    <name type="scientific">Salinispira pacifica</name>
    <dbReference type="NCBI Taxonomy" id="1307761"/>
    <lineage>
        <taxon>Bacteria</taxon>
        <taxon>Pseudomonadati</taxon>
        <taxon>Spirochaetota</taxon>
        <taxon>Spirochaetia</taxon>
        <taxon>Spirochaetales</taxon>
        <taxon>Spirochaetaceae</taxon>
        <taxon>Salinispira</taxon>
    </lineage>
</organism>
<feature type="active site" description="Proton donor/acceptor" evidence="7">
    <location>
        <position position="181"/>
    </location>
</feature>
<dbReference type="GO" id="GO:0071555">
    <property type="term" value="P:cell wall organization"/>
    <property type="evidence" value="ECO:0007669"/>
    <property type="project" value="UniProtKB-KW"/>
</dbReference>
<dbReference type="STRING" id="1307761.L21SP2_1889"/>
<dbReference type="HOGENOM" id="CLU_052344_2_2_12"/>
<comment type="function">
    <text evidence="7">Provides the (R)-glutamate required for cell wall biosynthesis.</text>
</comment>
<evidence type="ECO:0000256" key="3">
    <source>
        <dbReference type="ARBA" id="ARBA00022960"/>
    </source>
</evidence>
<dbReference type="NCBIfam" id="TIGR00067">
    <property type="entry name" value="glut_race"/>
    <property type="match status" value="1"/>
</dbReference>
<dbReference type="GO" id="GO:0008360">
    <property type="term" value="P:regulation of cell shape"/>
    <property type="evidence" value="ECO:0007669"/>
    <property type="project" value="UniProtKB-KW"/>
</dbReference>
<dbReference type="Gene3D" id="3.40.50.1860">
    <property type="match status" value="2"/>
</dbReference>
<dbReference type="AlphaFoldDB" id="V5WHF1"/>
<feature type="binding site" evidence="7">
    <location>
        <begin position="73"/>
        <end position="74"/>
    </location>
    <ligand>
        <name>substrate</name>
    </ligand>
</feature>
<feature type="binding site" evidence="7">
    <location>
        <begin position="182"/>
        <end position="183"/>
    </location>
    <ligand>
        <name>substrate</name>
    </ligand>
</feature>
<keyword evidence="9" id="KW-1185">Reference proteome</keyword>
<feature type="binding site" evidence="7">
    <location>
        <begin position="8"/>
        <end position="9"/>
    </location>
    <ligand>
        <name>substrate</name>
    </ligand>
</feature>
<gene>
    <name evidence="7" type="primary">murI</name>
    <name evidence="8" type="ORF">L21SP2_1889</name>
</gene>
<dbReference type="HAMAP" id="MF_00258">
    <property type="entry name" value="Glu_racemase"/>
    <property type="match status" value="1"/>
</dbReference>
<dbReference type="InterPro" id="IPR001920">
    <property type="entry name" value="Asp/Glu_race"/>
</dbReference>
<keyword evidence="6 7" id="KW-0961">Cell wall biogenesis/degradation</keyword>
<evidence type="ECO:0000256" key="2">
    <source>
        <dbReference type="ARBA" id="ARBA00013090"/>
    </source>
</evidence>
<sequence length="274" mass="31066">MKLIAFIDSGIGGIPYMQHALRHIPGINTQYFADTAFFPYGVRKPGLLIQRLEQLVEYIENHYRPDIYVLACNTASVVALEHLRSRFAKPFIGTVPAIKPAALISANRRVGIMATSQTLQDPYLKDLIREYAGDLRLQKIAATELIEGIEHDFFRIDVNGHLKAIAQAFSDDKIDTVVLGCTHFIHLEELLQSHWKGNIRLVDSREGITRQIVRVINGLSLDSFPRLQSIMPEPDCSALADRSRFYITSAERLNYYKDIAGHFCSHFQDVINVR</sequence>
<dbReference type="GO" id="GO:0009252">
    <property type="term" value="P:peptidoglycan biosynthetic process"/>
    <property type="evidence" value="ECO:0007669"/>
    <property type="project" value="UniProtKB-UniRule"/>
</dbReference>
<comment type="pathway">
    <text evidence="7">Cell wall biogenesis; peptidoglycan biosynthesis.</text>
</comment>
<evidence type="ECO:0000313" key="8">
    <source>
        <dbReference type="EMBL" id="AHC15262.1"/>
    </source>
</evidence>
<name>V5WHF1_9SPIO</name>
<keyword evidence="3 7" id="KW-0133">Cell shape</keyword>
<keyword evidence="4 7" id="KW-0573">Peptidoglycan synthesis</keyword>
<feature type="binding site" evidence="7">
    <location>
        <begin position="40"/>
        <end position="41"/>
    </location>
    <ligand>
        <name>substrate</name>
    </ligand>
</feature>
<comment type="similarity">
    <text evidence="7">Belongs to the aspartate/glutamate racemases family.</text>
</comment>
<dbReference type="InterPro" id="IPR004391">
    <property type="entry name" value="Glu_race"/>
</dbReference>
<evidence type="ECO:0000313" key="9">
    <source>
        <dbReference type="Proteomes" id="UP000018680"/>
    </source>
</evidence>
<dbReference type="UniPathway" id="UPA00219"/>
<evidence type="ECO:0000256" key="4">
    <source>
        <dbReference type="ARBA" id="ARBA00022984"/>
    </source>
</evidence>
<dbReference type="OrthoDB" id="9801055at2"/>